<dbReference type="AlphaFoldDB" id="A0A366I483"/>
<reference evidence="1 2" key="1">
    <citation type="submission" date="2018-06" db="EMBL/GenBank/DDBJ databases">
        <title>Genomic Encyclopedia of Type Strains, Phase IV (KMG-IV): sequencing the most valuable type-strain genomes for metagenomic binning, comparative biology and taxonomic classification.</title>
        <authorList>
            <person name="Goeker M."/>
        </authorList>
    </citation>
    <scope>NUCLEOTIDE SEQUENCE [LARGE SCALE GENOMIC DNA]</scope>
    <source>
        <strain evidence="1 2">DSM 30166</strain>
    </source>
</reference>
<gene>
    <name evidence="1" type="ORF">DES54_11567</name>
</gene>
<keyword evidence="2" id="KW-1185">Reference proteome</keyword>
<organism evidence="1 2">
    <name type="scientific">Brenneria salicis ATCC 15712 = DSM 30166</name>
    <dbReference type="NCBI Taxonomy" id="714314"/>
    <lineage>
        <taxon>Bacteria</taxon>
        <taxon>Pseudomonadati</taxon>
        <taxon>Pseudomonadota</taxon>
        <taxon>Gammaproteobacteria</taxon>
        <taxon>Enterobacterales</taxon>
        <taxon>Pectobacteriaceae</taxon>
        <taxon>Brenneria</taxon>
    </lineage>
</organism>
<evidence type="ECO:0008006" key="3">
    <source>
        <dbReference type="Google" id="ProtNLM"/>
    </source>
</evidence>
<sequence>MNKKANKTVLEAILDWSAERPLWQRDALRRIVTSGTPDEAVVTDILALCKKEHGAEGVTLEAAVLEAAHLPATPAGGESIALVSVGDIAGVNQLAPGQTLPFESAGLTIVYGPNGSGKSGYGRVLKRACRARKAGEIMPDAYNPPPAGRAKGTFTILKDGSSEPPVSWTDDGKPDAVLSAVSVFDRDCGSVHVQEKNEVAFRPFGLDIPDDLAGVCQALKQKLGAEETQLQAVRDSVFEKPTWNTATPVGAIMSALSHNTNLAAFEKHGEMTADERARLARLDEDLLKNPADAAAEQRLFAGNVRQLIATLNRIATTYDDEPLVRLKALADAARSKRAAANLAARDTFDGLAIPGVGAETWRTLWEAARRYSEQTAYAGSAFPPAGDEACVLCHQALSPEAKSRMGGFEAFIRADAESQASSAEQEFTDALAAFCASSPVRICGALNASVRFRLLMRLCCRRSRLRQKLNWRRWRARLKPML</sequence>
<comment type="caution">
    <text evidence="1">The sequence shown here is derived from an EMBL/GenBank/DDBJ whole genome shotgun (WGS) entry which is preliminary data.</text>
</comment>
<dbReference type="Proteomes" id="UP000253046">
    <property type="component" value="Unassembled WGS sequence"/>
</dbReference>
<accession>A0A366I483</accession>
<dbReference type="RefSeq" id="WP_240634982.1">
    <property type="nucleotide sequence ID" value="NZ_AGJP01000001.1"/>
</dbReference>
<dbReference type="EMBL" id="QNRY01000015">
    <property type="protein sequence ID" value="RBP62730.1"/>
    <property type="molecule type" value="Genomic_DNA"/>
</dbReference>
<evidence type="ECO:0000313" key="1">
    <source>
        <dbReference type="EMBL" id="RBP62730.1"/>
    </source>
</evidence>
<name>A0A366I483_9GAMM</name>
<evidence type="ECO:0000313" key="2">
    <source>
        <dbReference type="Proteomes" id="UP000253046"/>
    </source>
</evidence>
<proteinExistence type="predicted"/>
<protein>
    <recommendedName>
        <fullName evidence="3">AAA domain-containing protein</fullName>
    </recommendedName>
</protein>